<feature type="region of interest" description="Disordered" evidence="1">
    <location>
        <begin position="1"/>
        <end position="25"/>
    </location>
</feature>
<sequence>MRRRPERDSTASLPRAPAGVARGSAGSRLVPPRLRVAVLVCALVGAVMPALAADALPPVRTQGLLRWTSGGIGLDESKAMRAEMGKWPVSLMFTQRSGGRAAYASDTHVVVTDTAGNSLIDATADGPFMLIDLPPGQYQLSATLDGREQIRALDVQAGKPIKLNLDWQ</sequence>
<accession>A0A8B6XAS6</accession>
<organism evidence="2 3">
    <name type="scientific">Derxia gummosa DSM 723</name>
    <dbReference type="NCBI Taxonomy" id="1121388"/>
    <lineage>
        <taxon>Bacteria</taxon>
        <taxon>Pseudomonadati</taxon>
        <taxon>Pseudomonadota</taxon>
        <taxon>Betaproteobacteria</taxon>
        <taxon>Burkholderiales</taxon>
        <taxon>Alcaligenaceae</taxon>
        <taxon>Derxia</taxon>
    </lineage>
</organism>
<dbReference type="Proteomes" id="UP000675920">
    <property type="component" value="Unplaced"/>
</dbReference>
<dbReference type="OrthoDB" id="8926484at2"/>
<evidence type="ECO:0000256" key="1">
    <source>
        <dbReference type="SAM" id="MobiDB-lite"/>
    </source>
</evidence>
<dbReference type="RefSeq" id="WP_051379053.1">
    <property type="nucleotide sequence ID" value="NZ_KI519499.1"/>
</dbReference>
<dbReference type="Gene3D" id="2.60.40.1120">
    <property type="entry name" value="Carboxypeptidase-like, regulatory domain"/>
    <property type="match status" value="1"/>
</dbReference>
<dbReference type="AlphaFoldDB" id="A0A8B6XAS6"/>
<name>A0A8B6XAS6_9BURK</name>
<protein>
    <submittedName>
        <fullName evidence="3">Carboxypeptidase-like regulatory domain-containing protein</fullName>
    </submittedName>
</protein>
<keyword evidence="2" id="KW-1185">Reference proteome</keyword>
<reference evidence="3" key="1">
    <citation type="submission" date="2025-08" db="UniProtKB">
        <authorList>
            <consortium name="RefSeq"/>
        </authorList>
    </citation>
    <scope>IDENTIFICATION</scope>
</reference>
<evidence type="ECO:0000313" key="2">
    <source>
        <dbReference type="Proteomes" id="UP000675920"/>
    </source>
</evidence>
<evidence type="ECO:0000313" key="3">
    <source>
        <dbReference type="RefSeq" id="WP_051379053.1"/>
    </source>
</evidence>
<proteinExistence type="predicted"/>